<dbReference type="GO" id="GO:0003824">
    <property type="term" value="F:catalytic activity"/>
    <property type="evidence" value="ECO:0007669"/>
    <property type="project" value="InterPro"/>
</dbReference>
<feature type="domain" description="HIT" evidence="2">
    <location>
        <begin position="30"/>
        <end position="139"/>
    </location>
</feature>
<proteinExistence type="predicted"/>
<evidence type="ECO:0000256" key="1">
    <source>
        <dbReference type="PROSITE-ProRule" id="PRU00464"/>
    </source>
</evidence>
<dbReference type="Proteomes" id="UP001138997">
    <property type="component" value="Unassembled WGS sequence"/>
</dbReference>
<dbReference type="InterPro" id="IPR011146">
    <property type="entry name" value="HIT-like"/>
</dbReference>
<dbReference type="PANTHER" id="PTHR42997:SF1">
    <property type="entry name" value="AP-4-A PHOSPHORYLASE"/>
    <property type="match status" value="1"/>
</dbReference>
<evidence type="ECO:0000313" key="3">
    <source>
        <dbReference type="EMBL" id="MCD5312814.1"/>
    </source>
</evidence>
<dbReference type="PROSITE" id="PS51084">
    <property type="entry name" value="HIT_2"/>
    <property type="match status" value="1"/>
</dbReference>
<evidence type="ECO:0000313" key="4">
    <source>
        <dbReference type="Proteomes" id="UP001138997"/>
    </source>
</evidence>
<sequence length="150" mass="16814">MLHGLYYLGNARTEEQAERMRQLEAAGVCLFCSPTIDQEPAEGLVLATEHWVVRHNGFPYKGARLHLLCVPRRHVTDLADLPDDALADYWKVIRTVRKQFDLTYYGLGVRCGDNAYTGGTIAHVHAHLIAGDPESEHPVRLKLSSRPAPE</sequence>
<dbReference type="SUPFAM" id="SSF54197">
    <property type="entry name" value="HIT-like"/>
    <property type="match status" value="1"/>
</dbReference>
<dbReference type="Pfam" id="PF01230">
    <property type="entry name" value="HIT"/>
    <property type="match status" value="1"/>
</dbReference>
<dbReference type="InterPro" id="IPR052908">
    <property type="entry name" value="AP-4-A_phosphorylase"/>
</dbReference>
<dbReference type="Gene3D" id="3.30.428.10">
    <property type="entry name" value="HIT-like"/>
    <property type="match status" value="1"/>
</dbReference>
<accession>A0A9X1NFU6</accession>
<dbReference type="RefSeq" id="WP_231443422.1">
    <property type="nucleotide sequence ID" value="NZ_JAJOMB010000009.1"/>
</dbReference>
<name>A0A9X1NFU6_9ACTN</name>
<keyword evidence="4" id="KW-1185">Reference proteome</keyword>
<protein>
    <submittedName>
        <fullName evidence="3">HIT family protein</fullName>
    </submittedName>
</protein>
<dbReference type="PANTHER" id="PTHR42997">
    <property type="entry name" value="HIT FAMILY HYDROLASE"/>
    <property type="match status" value="1"/>
</dbReference>
<dbReference type="InterPro" id="IPR036265">
    <property type="entry name" value="HIT-like_sf"/>
</dbReference>
<reference evidence="3" key="1">
    <citation type="submission" date="2021-11" db="EMBL/GenBank/DDBJ databases">
        <title>Streptomyces corallinus and Kineosporia corallina sp. nov., two new coral-derived marine actinobacteria.</title>
        <authorList>
            <person name="Buangrab K."/>
            <person name="Sutthacheep M."/>
            <person name="Yeemin T."/>
            <person name="Harunari E."/>
            <person name="Igarashi Y."/>
            <person name="Sripreechasak P."/>
            <person name="Kanchanasin P."/>
            <person name="Tanasupawat S."/>
            <person name="Phongsopitanun W."/>
        </authorList>
    </citation>
    <scope>NUCLEOTIDE SEQUENCE</scope>
    <source>
        <strain evidence="3">JCM 31032</strain>
    </source>
</reference>
<organism evidence="3 4">
    <name type="scientific">Kineosporia babensis</name>
    <dbReference type="NCBI Taxonomy" id="499548"/>
    <lineage>
        <taxon>Bacteria</taxon>
        <taxon>Bacillati</taxon>
        <taxon>Actinomycetota</taxon>
        <taxon>Actinomycetes</taxon>
        <taxon>Kineosporiales</taxon>
        <taxon>Kineosporiaceae</taxon>
        <taxon>Kineosporia</taxon>
    </lineage>
</organism>
<comment type="caution">
    <text evidence="3">The sequence shown here is derived from an EMBL/GenBank/DDBJ whole genome shotgun (WGS) entry which is preliminary data.</text>
</comment>
<evidence type="ECO:0000259" key="2">
    <source>
        <dbReference type="PROSITE" id="PS51084"/>
    </source>
</evidence>
<dbReference type="AlphaFoldDB" id="A0A9X1NFU6"/>
<dbReference type="EMBL" id="JAJOMB010000009">
    <property type="protein sequence ID" value="MCD5312814.1"/>
    <property type="molecule type" value="Genomic_DNA"/>
</dbReference>
<gene>
    <name evidence="3" type="ORF">LR394_18055</name>
</gene>
<feature type="short sequence motif" description="Histidine triad motif" evidence="1">
    <location>
        <begin position="123"/>
        <end position="127"/>
    </location>
</feature>